<reference evidence="3" key="1">
    <citation type="journal article" date="2019" name="Int. J. Syst. Evol. Microbiol.">
        <title>The Global Catalogue of Microorganisms (GCM) 10K type strain sequencing project: providing services to taxonomists for standard genome sequencing and annotation.</title>
        <authorList>
            <consortium name="The Broad Institute Genomics Platform"/>
            <consortium name="The Broad Institute Genome Sequencing Center for Infectious Disease"/>
            <person name="Wu L."/>
            <person name="Ma J."/>
        </authorList>
    </citation>
    <scope>NUCLEOTIDE SEQUENCE [LARGE SCALE GENOMIC DNA]</scope>
    <source>
        <strain evidence="3">JCM 17440</strain>
    </source>
</reference>
<protein>
    <submittedName>
        <fullName evidence="2">Uncharacterized protein</fullName>
    </submittedName>
</protein>
<gene>
    <name evidence="2" type="ORF">GCM10022254_59870</name>
</gene>
<organism evidence="2 3">
    <name type="scientific">Actinomadura meridiana</name>
    <dbReference type="NCBI Taxonomy" id="559626"/>
    <lineage>
        <taxon>Bacteria</taxon>
        <taxon>Bacillati</taxon>
        <taxon>Actinomycetota</taxon>
        <taxon>Actinomycetes</taxon>
        <taxon>Streptosporangiales</taxon>
        <taxon>Thermomonosporaceae</taxon>
        <taxon>Actinomadura</taxon>
    </lineage>
</organism>
<proteinExistence type="predicted"/>
<keyword evidence="1" id="KW-0732">Signal</keyword>
<dbReference type="Proteomes" id="UP001501710">
    <property type="component" value="Unassembled WGS sequence"/>
</dbReference>
<evidence type="ECO:0000256" key="1">
    <source>
        <dbReference type="SAM" id="SignalP"/>
    </source>
</evidence>
<dbReference type="RefSeq" id="WP_344903396.1">
    <property type="nucleotide sequence ID" value="NZ_BAABAS010000020.1"/>
</dbReference>
<feature type="chain" id="PRO_5047240930" evidence="1">
    <location>
        <begin position="31"/>
        <end position="296"/>
    </location>
</feature>
<evidence type="ECO:0000313" key="2">
    <source>
        <dbReference type="EMBL" id="GAA4239502.1"/>
    </source>
</evidence>
<name>A0ABP8CHU2_9ACTN</name>
<keyword evidence="3" id="KW-1185">Reference proteome</keyword>
<sequence length="296" mass="29169">MNRSARRLLSVAVLAPTVTALAVATAPAYAEVGPSTALLYETAAAASPVTQAVPEPVVGGAGRTAELATTTADQVFLAAPSSSGLRSANERHCKLKPGKSVKQHTGVGLPDAALPSLGKGAPAKLPKGDCLAAQRRSRTDPLPAPAGAATKVPQTILKDVGKVSKTVRGSKLGALPGMRSAGPNARGATVPVSSPLPDVPSVLGNAAQNGQVGDVTSTLGGARTSGQSPNVGNVPSTLAGAKPAGVPVGQVLFPPAGRHAHPAPPNDVLGQTNDTVNQTGGGLDQVTSLAKVPGVG</sequence>
<feature type="signal peptide" evidence="1">
    <location>
        <begin position="1"/>
        <end position="30"/>
    </location>
</feature>
<dbReference type="EMBL" id="BAABAS010000020">
    <property type="protein sequence ID" value="GAA4239502.1"/>
    <property type="molecule type" value="Genomic_DNA"/>
</dbReference>
<accession>A0ABP8CHU2</accession>
<comment type="caution">
    <text evidence="2">The sequence shown here is derived from an EMBL/GenBank/DDBJ whole genome shotgun (WGS) entry which is preliminary data.</text>
</comment>
<evidence type="ECO:0000313" key="3">
    <source>
        <dbReference type="Proteomes" id="UP001501710"/>
    </source>
</evidence>